<proteinExistence type="inferred from homology"/>
<dbReference type="InterPro" id="IPR000073">
    <property type="entry name" value="AB_hydrolase_1"/>
</dbReference>
<name>A0A8H5HNZ8_9AGAR</name>
<dbReference type="GO" id="GO:0005739">
    <property type="term" value="C:mitochondrion"/>
    <property type="evidence" value="ECO:0007669"/>
    <property type="project" value="TreeGrafter"/>
</dbReference>
<dbReference type="GO" id="GO:0052689">
    <property type="term" value="F:carboxylic ester hydrolase activity"/>
    <property type="evidence" value="ECO:0007669"/>
    <property type="project" value="TreeGrafter"/>
</dbReference>
<dbReference type="AlphaFoldDB" id="A0A8H5HNZ8"/>
<protein>
    <recommendedName>
        <fullName evidence="3">AB hydrolase-1 domain-containing protein</fullName>
    </recommendedName>
</protein>
<keyword evidence="2" id="KW-0378">Hydrolase</keyword>
<dbReference type="OrthoDB" id="8119704at2759"/>
<dbReference type="Gene3D" id="3.40.50.1820">
    <property type="entry name" value="alpha/beta hydrolase"/>
    <property type="match status" value="1"/>
</dbReference>
<evidence type="ECO:0000256" key="2">
    <source>
        <dbReference type="ARBA" id="ARBA00022801"/>
    </source>
</evidence>
<dbReference type="SUPFAM" id="SSF53474">
    <property type="entry name" value="alpha/beta-Hydrolases"/>
    <property type="match status" value="1"/>
</dbReference>
<evidence type="ECO:0000313" key="4">
    <source>
        <dbReference type="EMBL" id="KAF5386520.1"/>
    </source>
</evidence>
<evidence type="ECO:0000256" key="1">
    <source>
        <dbReference type="ARBA" id="ARBA00008645"/>
    </source>
</evidence>
<comment type="similarity">
    <text evidence="1">Belongs to the AB hydrolase superfamily.</text>
</comment>
<sequence length="294" mass="32828">MLLRKLTSSTANYAGFSARANYSSCSAIDLEFSEQIPKNGNRTESALVILHGLFGSKRNWSSFMKAFTRDLDAPVYALDLRNHGHSQHTSPMTYSAMAADVLRFIEQKSLSQVSLLGHSMGGKVAMTVALNPASALSHLIVADIAPNRGQLSDEFSSYIEAMKRIESMKLQTRKEAERALAEYEKDSNVLLFLLTNIILPKESGSDHIRFRIPLDTLSDAIPNLGSFPFQPGETKWGGKTLFIKGTKSNFIKDSDYPTMKEFFPSMKLETLDAGHWVHAEQPDKFKRLVKDFVL</sequence>
<comment type="caution">
    <text evidence="4">The sequence shown here is derived from an EMBL/GenBank/DDBJ whole genome shotgun (WGS) entry which is preliminary data.</text>
</comment>
<accession>A0A8H5HNZ8</accession>
<dbReference type="Pfam" id="PF00561">
    <property type="entry name" value="Abhydrolase_1"/>
    <property type="match status" value="1"/>
</dbReference>
<organism evidence="4 5">
    <name type="scientific">Collybiopsis confluens</name>
    <dbReference type="NCBI Taxonomy" id="2823264"/>
    <lineage>
        <taxon>Eukaryota</taxon>
        <taxon>Fungi</taxon>
        <taxon>Dikarya</taxon>
        <taxon>Basidiomycota</taxon>
        <taxon>Agaricomycotina</taxon>
        <taxon>Agaricomycetes</taxon>
        <taxon>Agaricomycetidae</taxon>
        <taxon>Agaricales</taxon>
        <taxon>Marasmiineae</taxon>
        <taxon>Omphalotaceae</taxon>
        <taxon>Collybiopsis</taxon>
    </lineage>
</organism>
<evidence type="ECO:0000259" key="3">
    <source>
        <dbReference type="Pfam" id="PF00561"/>
    </source>
</evidence>
<dbReference type="FunFam" id="3.40.50.1820:FF:000039">
    <property type="entry name" value="Esterase ybfF"/>
    <property type="match status" value="1"/>
</dbReference>
<dbReference type="EMBL" id="JAACJN010000035">
    <property type="protein sequence ID" value="KAF5386520.1"/>
    <property type="molecule type" value="Genomic_DNA"/>
</dbReference>
<reference evidence="4 5" key="1">
    <citation type="journal article" date="2020" name="ISME J.">
        <title>Uncovering the hidden diversity of litter-decomposition mechanisms in mushroom-forming fungi.</title>
        <authorList>
            <person name="Floudas D."/>
            <person name="Bentzer J."/>
            <person name="Ahren D."/>
            <person name="Johansson T."/>
            <person name="Persson P."/>
            <person name="Tunlid A."/>
        </authorList>
    </citation>
    <scope>NUCLEOTIDE SEQUENCE [LARGE SCALE GENOMIC DNA]</scope>
    <source>
        <strain evidence="4 5">CBS 406.79</strain>
    </source>
</reference>
<dbReference type="PANTHER" id="PTHR46118">
    <property type="entry name" value="PROTEIN ABHD11"/>
    <property type="match status" value="1"/>
</dbReference>
<keyword evidence="5" id="KW-1185">Reference proteome</keyword>
<dbReference type="InterPro" id="IPR029058">
    <property type="entry name" value="AB_hydrolase_fold"/>
</dbReference>
<dbReference type="Proteomes" id="UP000518752">
    <property type="component" value="Unassembled WGS sequence"/>
</dbReference>
<feature type="domain" description="AB hydrolase-1" evidence="3">
    <location>
        <begin position="46"/>
        <end position="164"/>
    </location>
</feature>
<evidence type="ECO:0000313" key="5">
    <source>
        <dbReference type="Proteomes" id="UP000518752"/>
    </source>
</evidence>
<dbReference type="PANTHER" id="PTHR46118:SF4">
    <property type="entry name" value="PROTEIN ABHD11"/>
    <property type="match status" value="1"/>
</dbReference>
<gene>
    <name evidence="4" type="ORF">D9757_005935</name>
</gene>